<keyword evidence="4 9" id="KW-0375">Hydrogen ion transport</keyword>
<evidence type="ECO:0000256" key="9">
    <source>
        <dbReference type="HAMAP-Rule" id="MF_01308"/>
    </source>
</evidence>
<evidence type="ECO:0000313" key="11">
    <source>
        <dbReference type="EMBL" id="ALO21183.1"/>
    </source>
</evidence>
<organism evidence="11">
    <name type="scientific">Chlamydomonas peterfii</name>
    <dbReference type="NCBI Taxonomy" id="28462"/>
    <lineage>
        <taxon>Eukaryota</taxon>
        <taxon>Viridiplantae</taxon>
        <taxon>Chlorophyta</taxon>
        <taxon>core chlorophytes</taxon>
        <taxon>Chlorophyceae</taxon>
        <taxon>CS clade</taxon>
        <taxon>Chlamydomonadales</taxon>
        <taxon>Chlamydomonadaceae</taxon>
        <taxon>Chlamydomonas</taxon>
    </lineage>
</organism>
<keyword evidence="9" id="KW-0633">Potassium transport</keyword>
<gene>
    <name evidence="9 11" type="primary">cemA</name>
</gene>
<feature type="compositionally biased region" description="Polar residues" evidence="10">
    <location>
        <begin position="341"/>
        <end position="364"/>
    </location>
</feature>
<protein>
    <recommendedName>
        <fullName evidence="9">Potassium/proton antiporter CemA</fullName>
    </recommendedName>
    <alternativeName>
        <fullName evidence="9">Chloroplast envelope membrane protein A</fullName>
        <shortName evidence="9">CemA</shortName>
    </alternativeName>
</protein>
<comment type="function">
    <text evidence="9">Contributes to K(+)/H(+) antiport activity by supporting proton efflux to control proton extrusion and homeostasis in chloroplasts in a light-dependent manner to modulate photosynthesis. Prevents excessive induction of non-photochemical quenching (NPQ) under continuous-light conditions. Indirectly promotes efficient inorganic carbon uptake into chloroplasts.</text>
</comment>
<dbReference type="Pfam" id="PF03040">
    <property type="entry name" value="CemA"/>
    <property type="match status" value="2"/>
</dbReference>
<sequence>MYRKKRVKPIKSRSREKTYMFSFYQSNHSNYTRLLNIAEPAFLLQQSCIRRKKTSGSAVSSFCLTKPLYNLGKYTAYFYKPETRGQGNSVLGGLTRTFSNTGSDPAVAPLQNTAEPSFVSTSKDQKNPASMGKKINSKTPGNLQLPWKNNGNSKAVASPNLKTAPPYKVVSITYEEIGLFPRSFSRVIDRFLKQIFSDVENLVIQEYRFYRYLFLTTIQTIFVFVFVPLFVNLIAKTYLIRPVTEFFWNTKQTEIFLNSYEQKRAFIELQDFEEKLYFESLLTYGDFKKAGNSYGINYGMAGQNLGSNESVIMQNGPKGPGFTALNIAPALPVKNIKTPDKNNNQPNAGDQRTVTQSPGESLNQSSITQNLYGGGGNNVSTTETFTAAKLHPPEKVMEDIEPAFRQGGVGNKNLQFRLDSTLNNSAEPYTGANTAFTADAALLQKENWLVKFAGTFNFFTSTADEKEKNLKGLANSNLGLSPTGVENKLNLQNNTALPENLNKLANSSTNLGGAVLAINTAASQTANPIGIGSGAFNLLQERLQEKTVELAVRYNNHSIESITNFFADFLSLLTLLYLLVSFEIQINITKSFLLEVFFGLDDSKKSLLILIMTDLLVGYHSSNLWELFFQFLFNHYGIPESQTGIFLLVATLPVLLDVLFKYLIFRHLNRASPATVATYHAIIE</sequence>
<feature type="transmembrane region" description="Helical" evidence="9">
    <location>
        <begin position="212"/>
        <end position="235"/>
    </location>
</feature>
<evidence type="ECO:0000256" key="2">
    <source>
        <dbReference type="ARBA" id="ARBA00022448"/>
    </source>
</evidence>
<dbReference type="EMBL" id="KT624950">
    <property type="protein sequence ID" value="ALO21183.1"/>
    <property type="molecule type" value="Genomic_DNA"/>
</dbReference>
<evidence type="ECO:0000256" key="5">
    <source>
        <dbReference type="ARBA" id="ARBA00022989"/>
    </source>
</evidence>
<dbReference type="AlphaFoldDB" id="A0A0S2ICY6"/>
<evidence type="ECO:0000256" key="4">
    <source>
        <dbReference type="ARBA" id="ARBA00022781"/>
    </source>
</evidence>
<dbReference type="InterPro" id="IPR004282">
    <property type="entry name" value="CemA"/>
</dbReference>
<evidence type="ECO:0000256" key="3">
    <source>
        <dbReference type="ARBA" id="ARBA00022692"/>
    </source>
</evidence>
<proteinExistence type="inferred from homology"/>
<accession>A0A0S2ICY6</accession>
<comment type="subcellular location">
    <subcellularLocation>
        <location evidence="1">Membrane</location>
        <topology evidence="1">Multi-pass membrane protein</topology>
    </subcellularLocation>
    <subcellularLocation>
        <location evidence="9">Plastid</location>
        <location evidence="9">Chloroplast inner membrane</location>
        <topology evidence="9">Multi-pass membrane protein</topology>
    </subcellularLocation>
</comment>
<dbReference type="GO" id="GO:0009706">
    <property type="term" value="C:chloroplast inner membrane"/>
    <property type="evidence" value="ECO:0007669"/>
    <property type="project" value="UniProtKB-SubCell"/>
</dbReference>
<feature type="transmembrane region" description="Helical" evidence="9">
    <location>
        <begin position="565"/>
        <end position="586"/>
    </location>
</feature>
<evidence type="ECO:0000256" key="7">
    <source>
        <dbReference type="ARBA" id="ARBA00023136"/>
    </source>
</evidence>
<keyword evidence="2 9" id="KW-0813">Transport</keyword>
<keyword evidence="7 9" id="KW-0472">Membrane</keyword>
<keyword evidence="5 9" id="KW-1133">Transmembrane helix</keyword>
<keyword evidence="11" id="KW-0150">Chloroplast</keyword>
<dbReference type="HAMAP" id="MF_01308">
    <property type="entry name" value="CemA_PxcA"/>
    <property type="match status" value="1"/>
</dbReference>
<evidence type="ECO:0000256" key="1">
    <source>
        <dbReference type="ARBA" id="ARBA00004141"/>
    </source>
</evidence>
<keyword evidence="9" id="KW-0050">Antiport</keyword>
<keyword evidence="3 9" id="KW-0812">Transmembrane</keyword>
<dbReference type="GO" id="GO:0015078">
    <property type="term" value="F:proton transmembrane transporter activity"/>
    <property type="evidence" value="ECO:0007669"/>
    <property type="project" value="UniProtKB-UniRule"/>
</dbReference>
<feature type="transmembrane region" description="Helical" evidence="9">
    <location>
        <begin position="645"/>
        <end position="664"/>
    </location>
</feature>
<evidence type="ECO:0000256" key="6">
    <source>
        <dbReference type="ARBA" id="ARBA00023065"/>
    </source>
</evidence>
<feature type="region of interest" description="Disordered" evidence="10">
    <location>
        <begin position="334"/>
        <end position="364"/>
    </location>
</feature>
<comment type="similarity">
    <text evidence="8 9">Belongs to the CemA family.</text>
</comment>
<comment type="catalytic activity">
    <reaction evidence="9">
        <text>K(+)(in) + H(+)(out) = K(+)(out) + H(+)(in)</text>
        <dbReference type="Rhea" id="RHEA:29467"/>
        <dbReference type="ChEBI" id="CHEBI:15378"/>
        <dbReference type="ChEBI" id="CHEBI:29103"/>
    </reaction>
</comment>
<dbReference type="GO" id="GO:0015297">
    <property type="term" value="F:antiporter activity"/>
    <property type="evidence" value="ECO:0007669"/>
    <property type="project" value="UniProtKB-KW"/>
</dbReference>
<feature type="transmembrane region" description="Helical" evidence="9">
    <location>
        <begin position="607"/>
        <end position="625"/>
    </location>
</feature>
<keyword evidence="11" id="KW-0934">Plastid</keyword>
<name>A0A0S2ICY6_9CHLO</name>
<dbReference type="PANTHER" id="PTHR33650:SF2">
    <property type="entry name" value="CHLOROPLAST ENVELOPE MEMBRANE PROTEIN"/>
    <property type="match status" value="1"/>
</dbReference>
<geneLocation type="chloroplast" evidence="11"/>
<evidence type="ECO:0000256" key="10">
    <source>
        <dbReference type="SAM" id="MobiDB-lite"/>
    </source>
</evidence>
<keyword evidence="9" id="KW-0630">Potassium</keyword>
<keyword evidence="6 9" id="KW-0406">Ion transport</keyword>
<keyword evidence="9" id="KW-1001">Plastid inner membrane</keyword>
<dbReference type="GO" id="GO:0006813">
    <property type="term" value="P:potassium ion transport"/>
    <property type="evidence" value="ECO:0007669"/>
    <property type="project" value="UniProtKB-UniRule"/>
</dbReference>
<evidence type="ECO:0000256" key="8">
    <source>
        <dbReference type="ARBA" id="ARBA00043980"/>
    </source>
</evidence>
<dbReference type="PANTHER" id="PTHR33650">
    <property type="entry name" value="CHLOROPLAST ENVELOPE MEMBRANE PROTEIN-RELATED"/>
    <property type="match status" value="1"/>
</dbReference>
<reference evidence="11" key="1">
    <citation type="journal article" date="2015" name="BMC Evol. Biol.">
        <title>Chloroplast phylogenomic analysis of chlorophyte green algae identifies a novel lineage sister to the Sphaeropleales (Chlorophyceae).</title>
        <authorList>
            <person name="Lemieux C."/>
            <person name="Vincent A.T."/>
            <person name="Labarre A."/>
            <person name="Otis C."/>
            <person name="Turmel M."/>
        </authorList>
    </citation>
    <scope>NUCLEOTIDE SEQUENCE</scope>
</reference>